<proteinExistence type="predicted"/>
<protein>
    <recommendedName>
        <fullName evidence="1">CRAL-TRIO domain-containing protein</fullName>
    </recommendedName>
</protein>
<accession>A0A9P0D0C6</accession>
<dbReference type="Gene3D" id="3.40.525.10">
    <property type="entry name" value="CRAL-TRIO lipid binding domain"/>
    <property type="match status" value="1"/>
</dbReference>
<dbReference type="AlphaFoldDB" id="A0A9P0D0C6"/>
<dbReference type="GO" id="GO:0016020">
    <property type="term" value="C:membrane"/>
    <property type="evidence" value="ECO:0007669"/>
    <property type="project" value="TreeGrafter"/>
</dbReference>
<reference evidence="2" key="1">
    <citation type="submission" date="2022-01" db="EMBL/GenBank/DDBJ databases">
        <authorList>
            <person name="King R."/>
        </authorList>
    </citation>
    <scope>NUCLEOTIDE SEQUENCE</scope>
</reference>
<dbReference type="SUPFAM" id="SSF46938">
    <property type="entry name" value="CRAL/TRIO N-terminal domain"/>
    <property type="match status" value="1"/>
</dbReference>
<dbReference type="OrthoDB" id="6575879at2759"/>
<dbReference type="PRINTS" id="PR00180">
    <property type="entry name" value="CRETINALDHBP"/>
</dbReference>
<evidence type="ECO:0000313" key="3">
    <source>
        <dbReference type="Proteomes" id="UP001153636"/>
    </source>
</evidence>
<gene>
    <name evidence="2" type="ORF">PSYICH_LOCUS9011</name>
</gene>
<keyword evidence="3" id="KW-1185">Reference proteome</keyword>
<dbReference type="Gene3D" id="1.20.5.1200">
    <property type="entry name" value="Alpha-tocopherol transfer"/>
    <property type="match status" value="1"/>
</dbReference>
<dbReference type="CDD" id="cd00170">
    <property type="entry name" value="SEC14"/>
    <property type="match status" value="1"/>
</dbReference>
<dbReference type="InterPro" id="IPR036273">
    <property type="entry name" value="CRAL/TRIO_N_dom_sf"/>
</dbReference>
<dbReference type="EMBL" id="OV651815">
    <property type="protein sequence ID" value="CAH1107957.1"/>
    <property type="molecule type" value="Genomic_DNA"/>
</dbReference>
<dbReference type="Proteomes" id="UP001153636">
    <property type="component" value="Chromosome 3"/>
</dbReference>
<sequence>MEFLFRSAVCFQQIGTMDTKRWLSWNNDETLRLALKKFGRTQKQLNQDMQIMKDWLKTQHHLPETGSDSLIKNFLLVNKCSIEQTKQKMDMYYTIRHLMPEIYEHSNMNLSHMKKVADDIYFFPLPRRTEEGYRVSVAKILSTNTENFDFYTCLAYGFNCMEVRLQEDIIFEDVFIIDFINIRLSHIFKVSPFHLKKMVTILEKVFSNKMRQFHFVNCPPIAVNSINLLKQLMKPKLAQRTYVHEGVDTLADIISLKVLPKDYGGLELSLSELNQIWQHKLEEFSDRFNVLEKLKTNEGLRPAALQNDEILGYHGNFRKLDMD</sequence>
<dbReference type="InterPro" id="IPR036865">
    <property type="entry name" value="CRAL-TRIO_dom_sf"/>
</dbReference>
<name>A0A9P0D0C6_9CUCU</name>
<dbReference type="PANTHER" id="PTHR10174:SF222">
    <property type="entry name" value="GH10083P-RELATED"/>
    <property type="match status" value="1"/>
</dbReference>
<feature type="domain" description="CRAL-TRIO" evidence="1">
    <location>
        <begin position="176"/>
        <end position="271"/>
    </location>
</feature>
<dbReference type="InterPro" id="IPR001251">
    <property type="entry name" value="CRAL-TRIO_dom"/>
</dbReference>
<evidence type="ECO:0000313" key="2">
    <source>
        <dbReference type="EMBL" id="CAH1107957.1"/>
    </source>
</evidence>
<evidence type="ECO:0000259" key="1">
    <source>
        <dbReference type="PROSITE" id="PS50191"/>
    </source>
</evidence>
<dbReference type="PANTHER" id="PTHR10174">
    <property type="entry name" value="ALPHA-TOCOPHEROL TRANSFER PROTEIN-RELATED"/>
    <property type="match status" value="1"/>
</dbReference>
<dbReference type="PROSITE" id="PS50191">
    <property type="entry name" value="CRAL_TRIO"/>
    <property type="match status" value="1"/>
</dbReference>
<dbReference type="Pfam" id="PF00650">
    <property type="entry name" value="CRAL_TRIO"/>
    <property type="match status" value="1"/>
</dbReference>
<dbReference type="GO" id="GO:1902936">
    <property type="term" value="F:phosphatidylinositol bisphosphate binding"/>
    <property type="evidence" value="ECO:0007669"/>
    <property type="project" value="TreeGrafter"/>
</dbReference>
<organism evidence="2 3">
    <name type="scientific">Psylliodes chrysocephalus</name>
    <dbReference type="NCBI Taxonomy" id="3402493"/>
    <lineage>
        <taxon>Eukaryota</taxon>
        <taxon>Metazoa</taxon>
        <taxon>Ecdysozoa</taxon>
        <taxon>Arthropoda</taxon>
        <taxon>Hexapoda</taxon>
        <taxon>Insecta</taxon>
        <taxon>Pterygota</taxon>
        <taxon>Neoptera</taxon>
        <taxon>Endopterygota</taxon>
        <taxon>Coleoptera</taxon>
        <taxon>Polyphaga</taxon>
        <taxon>Cucujiformia</taxon>
        <taxon>Chrysomeloidea</taxon>
        <taxon>Chrysomelidae</taxon>
        <taxon>Galerucinae</taxon>
        <taxon>Alticini</taxon>
        <taxon>Psylliodes</taxon>
    </lineage>
</organism>
<dbReference type="SUPFAM" id="SSF52087">
    <property type="entry name" value="CRAL/TRIO domain"/>
    <property type="match status" value="1"/>
</dbReference>